<dbReference type="EMBL" id="JAQIBD010000001">
    <property type="protein sequence ID" value="MDM5270562.1"/>
    <property type="molecule type" value="Genomic_DNA"/>
</dbReference>
<comment type="pathway">
    <text evidence="1">Cell wall biogenesis; peptidoglycan recycling.</text>
</comment>
<comment type="similarity">
    <text evidence="1">Belongs to the anhydro-N-acetylmuramic acid kinase family.</text>
</comment>
<keyword evidence="1" id="KW-0119">Carbohydrate metabolism</keyword>
<organism evidence="2 3">
    <name type="scientific">Sulfurovum zhangzhouensis</name>
    <dbReference type="NCBI Taxonomy" id="3019067"/>
    <lineage>
        <taxon>Bacteria</taxon>
        <taxon>Pseudomonadati</taxon>
        <taxon>Campylobacterota</taxon>
        <taxon>Epsilonproteobacteria</taxon>
        <taxon>Campylobacterales</taxon>
        <taxon>Sulfurovaceae</taxon>
        <taxon>Sulfurovum</taxon>
    </lineage>
</organism>
<keyword evidence="3" id="KW-1185">Reference proteome</keyword>
<comment type="pathway">
    <text evidence="1">Amino-sugar metabolism; 1,6-anhydro-N-acetylmuramate degradation.</text>
</comment>
<dbReference type="EC" id="2.7.1.170" evidence="1"/>
<dbReference type="RefSeq" id="WP_289411840.1">
    <property type="nucleotide sequence ID" value="NZ_JAQIBD010000001.1"/>
</dbReference>
<comment type="function">
    <text evidence="1">Catalyzes the specific phosphorylation of 1,6-anhydro-N-acetylmuramic acid (anhMurNAc) with the simultaneous cleavage of the 1,6-anhydro ring, generating MurNAc-6-P. Is required for the utilization of anhMurNAc either imported from the medium or derived from its own cell wall murein, and thus plays a role in cell wall recycling.</text>
</comment>
<proteinExistence type="inferred from homology"/>
<accession>A0ABT7QUV0</accession>
<keyword evidence="1" id="KW-0547">Nucleotide-binding</keyword>
<evidence type="ECO:0000313" key="2">
    <source>
        <dbReference type="EMBL" id="MDM5270562.1"/>
    </source>
</evidence>
<protein>
    <recommendedName>
        <fullName evidence="1">Anhydro-N-acetylmuramic acid kinase</fullName>
        <ecNumber evidence="1">2.7.1.170</ecNumber>
    </recommendedName>
    <alternativeName>
        <fullName evidence="1">AnhMurNAc kinase</fullName>
    </alternativeName>
</protein>
<sequence>MKKEHYIGIMSGTSMDGIDVVLCQINKHECHLIHATEYPFPAILKDELLQTINGNTTLAQIGKLHIQLSELFADAVNSLLSTYQIDPKTVIAIGSHGQTLWHEPNAEYPFSIQLGDPSTLTTRTRIPVVADFRAKDIALGGQGAPLAPSFHQFLFQELSESIAVVNIGGMANITIPDKQLIGYDTGPGNVLMDLWCHKHTGKTYDKDGLWAREGEVNFSLLEKMLEDSYFHQPHPKSTGREKFNEAWINHFIEKKTLKSEDVQRTLLELTAFTICNELLKFQRDIAVLSGGGAKNSFLLERIKAVMPNITVIIAENADMLEAMMMAWLAYKRIHNEHINLKDVTGAKENGILGGVYR</sequence>
<evidence type="ECO:0000313" key="3">
    <source>
        <dbReference type="Proteomes" id="UP001169069"/>
    </source>
</evidence>
<comment type="caution">
    <text evidence="2">The sequence shown here is derived from an EMBL/GenBank/DDBJ whole genome shotgun (WGS) entry which is preliminary data.</text>
</comment>
<dbReference type="Gene3D" id="3.30.420.40">
    <property type="match status" value="2"/>
</dbReference>
<gene>
    <name evidence="1" type="primary">anmK</name>
    <name evidence="2" type="ORF">PGH07_00025</name>
</gene>
<name>A0ABT7QUV0_9BACT</name>
<dbReference type="Proteomes" id="UP001169069">
    <property type="component" value="Unassembled WGS sequence"/>
</dbReference>
<feature type="binding site" evidence="1">
    <location>
        <begin position="12"/>
        <end position="19"/>
    </location>
    <ligand>
        <name>ATP</name>
        <dbReference type="ChEBI" id="CHEBI:30616"/>
    </ligand>
</feature>
<dbReference type="CDD" id="cd24050">
    <property type="entry name" value="ASKHA_NBD_ANMK"/>
    <property type="match status" value="1"/>
</dbReference>
<dbReference type="PANTHER" id="PTHR30605">
    <property type="entry name" value="ANHYDRO-N-ACETYLMURAMIC ACID KINASE"/>
    <property type="match status" value="1"/>
</dbReference>
<dbReference type="SUPFAM" id="SSF53067">
    <property type="entry name" value="Actin-like ATPase domain"/>
    <property type="match status" value="1"/>
</dbReference>
<keyword evidence="1" id="KW-0067">ATP-binding</keyword>
<keyword evidence="1 2" id="KW-0808">Transferase</keyword>
<keyword evidence="1 2" id="KW-0418">Kinase</keyword>
<dbReference type="NCBIfam" id="NF007139">
    <property type="entry name" value="PRK09585.1-3"/>
    <property type="match status" value="1"/>
</dbReference>
<reference evidence="2" key="1">
    <citation type="submission" date="2023-01" db="EMBL/GenBank/DDBJ databases">
        <title>Sulfurovum sp. zt1-1 genome assembly.</title>
        <authorList>
            <person name="Wang J."/>
        </authorList>
    </citation>
    <scope>NUCLEOTIDE SEQUENCE</scope>
    <source>
        <strain evidence="2">Zt1-1</strain>
    </source>
</reference>
<dbReference type="GO" id="GO:0016301">
    <property type="term" value="F:kinase activity"/>
    <property type="evidence" value="ECO:0007669"/>
    <property type="project" value="UniProtKB-KW"/>
</dbReference>
<dbReference type="HAMAP" id="MF_01270">
    <property type="entry name" value="AnhMurNAc_kinase"/>
    <property type="match status" value="1"/>
</dbReference>
<dbReference type="Pfam" id="PF03702">
    <property type="entry name" value="AnmK"/>
    <property type="match status" value="1"/>
</dbReference>
<dbReference type="PANTHER" id="PTHR30605:SF0">
    <property type="entry name" value="ANHYDRO-N-ACETYLMURAMIC ACID KINASE"/>
    <property type="match status" value="1"/>
</dbReference>
<comment type="catalytic activity">
    <reaction evidence="1">
        <text>1,6-anhydro-N-acetyl-beta-muramate + ATP + H2O = N-acetyl-D-muramate 6-phosphate + ADP + H(+)</text>
        <dbReference type="Rhea" id="RHEA:24952"/>
        <dbReference type="ChEBI" id="CHEBI:15377"/>
        <dbReference type="ChEBI" id="CHEBI:15378"/>
        <dbReference type="ChEBI" id="CHEBI:30616"/>
        <dbReference type="ChEBI" id="CHEBI:58690"/>
        <dbReference type="ChEBI" id="CHEBI:58722"/>
        <dbReference type="ChEBI" id="CHEBI:456216"/>
        <dbReference type="EC" id="2.7.1.170"/>
    </reaction>
</comment>
<dbReference type="InterPro" id="IPR005338">
    <property type="entry name" value="Anhydro_N_Ac-Mur_kinase"/>
</dbReference>
<evidence type="ECO:0000256" key="1">
    <source>
        <dbReference type="HAMAP-Rule" id="MF_01270"/>
    </source>
</evidence>
<dbReference type="InterPro" id="IPR043129">
    <property type="entry name" value="ATPase_NBD"/>
</dbReference>